<dbReference type="EMBL" id="GBXM01002926">
    <property type="protein sequence ID" value="JAI05652.1"/>
    <property type="molecule type" value="Transcribed_RNA"/>
</dbReference>
<organism evidence="1">
    <name type="scientific">Anguilla anguilla</name>
    <name type="common">European freshwater eel</name>
    <name type="synonym">Muraena anguilla</name>
    <dbReference type="NCBI Taxonomy" id="7936"/>
    <lineage>
        <taxon>Eukaryota</taxon>
        <taxon>Metazoa</taxon>
        <taxon>Chordata</taxon>
        <taxon>Craniata</taxon>
        <taxon>Vertebrata</taxon>
        <taxon>Euteleostomi</taxon>
        <taxon>Actinopterygii</taxon>
        <taxon>Neopterygii</taxon>
        <taxon>Teleostei</taxon>
        <taxon>Anguilliformes</taxon>
        <taxon>Anguillidae</taxon>
        <taxon>Anguilla</taxon>
    </lineage>
</organism>
<name>A0A0E9XTA0_ANGAN</name>
<dbReference type="AlphaFoldDB" id="A0A0E9XTA0"/>
<evidence type="ECO:0000313" key="1">
    <source>
        <dbReference type="EMBL" id="JAI05652.1"/>
    </source>
</evidence>
<accession>A0A0E9XTA0</accession>
<reference evidence="1" key="1">
    <citation type="submission" date="2014-11" db="EMBL/GenBank/DDBJ databases">
        <authorList>
            <person name="Amaro Gonzalez C."/>
        </authorList>
    </citation>
    <scope>NUCLEOTIDE SEQUENCE</scope>
</reference>
<protein>
    <submittedName>
        <fullName evidence="1">Uncharacterized protein</fullName>
    </submittedName>
</protein>
<proteinExistence type="predicted"/>
<sequence length="60" mass="6595">MPAEATCSLLFRTVSNSFAAFFLSSSNFFSSCFMFSLKVRSWSISCLSVIFLCSSEGQVS</sequence>
<reference evidence="1" key="2">
    <citation type="journal article" date="2015" name="Fish Shellfish Immunol.">
        <title>Early steps in the European eel (Anguilla anguilla)-Vibrio vulnificus interaction in the gills: Role of the RtxA13 toxin.</title>
        <authorList>
            <person name="Callol A."/>
            <person name="Pajuelo D."/>
            <person name="Ebbesson L."/>
            <person name="Teles M."/>
            <person name="MacKenzie S."/>
            <person name="Amaro C."/>
        </authorList>
    </citation>
    <scope>NUCLEOTIDE SEQUENCE</scope>
</reference>